<dbReference type="SMART" id="SM01252">
    <property type="entry name" value="KilA-N"/>
    <property type="match status" value="1"/>
</dbReference>
<protein>
    <submittedName>
        <fullName evidence="5">Apses-domain-containing protein</fullName>
    </submittedName>
</protein>
<dbReference type="InterPro" id="IPR003163">
    <property type="entry name" value="Tscrpt_reg_HTH_APSES-type"/>
</dbReference>
<organism evidence="5 6">
    <name type="scientific">Linderina pennispora</name>
    <dbReference type="NCBI Taxonomy" id="61395"/>
    <lineage>
        <taxon>Eukaryota</taxon>
        <taxon>Fungi</taxon>
        <taxon>Fungi incertae sedis</taxon>
        <taxon>Zoopagomycota</taxon>
        <taxon>Kickxellomycotina</taxon>
        <taxon>Kickxellomycetes</taxon>
        <taxon>Kickxellales</taxon>
        <taxon>Kickxellaceae</taxon>
        <taxon>Linderina</taxon>
    </lineage>
</organism>
<gene>
    <name evidence="5" type="ORF">DL89DRAFT_317443</name>
</gene>
<dbReference type="RefSeq" id="XP_040742765.1">
    <property type="nucleotide sequence ID" value="XM_040891087.1"/>
</dbReference>
<dbReference type="STRING" id="61395.A0A1Y1W668"/>
<evidence type="ECO:0000256" key="3">
    <source>
        <dbReference type="SAM" id="MobiDB-lite"/>
    </source>
</evidence>
<name>A0A1Y1W668_9FUNG</name>
<evidence type="ECO:0000259" key="4">
    <source>
        <dbReference type="PROSITE" id="PS51299"/>
    </source>
</evidence>
<accession>A0A1Y1W668</accession>
<dbReference type="GO" id="GO:0030907">
    <property type="term" value="C:MBF transcription complex"/>
    <property type="evidence" value="ECO:0007669"/>
    <property type="project" value="TreeGrafter"/>
</dbReference>
<keyword evidence="1" id="KW-0677">Repeat</keyword>
<dbReference type="InterPro" id="IPR036887">
    <property type="entry name" value="HTH_APSES_sf"/>
</dbReference>
<dbReference type="GO" id="GO:0000981">
    <property type="term" value="F:DNA-binding transcription factor activity, RNA polymerase II-specific"/>
    <property type="evidence" value="ECO:0007669"/>
    <property type="project" value="UniProtKB-ARBA"/>
</dbReference>
<evidence type="ECO:0000256" key="1">
    <source>
        <dbReference type="ARBA" id="ARBA00022737"/>
    </source>
</evidence>
<dbReference type="Proteomes" id="UP000193922">
    <property type="component" value="Unassembled WGS sequence"/>
</dbReference>
<dbReference type="PROSITE" id="PS51299">
    <property type="entry name" value="HTH_APSES"/>
    <property type="match status" value="1"/>
</dbReference>
<comment type="caution">
    <text evidence="5">The sequence shown here is derived from an EMBL/GenBank/DDBJ whole genome shotgun (WGS) entry which is preliminary data.</text>
</comment>
<evidence type="ECO:0000256" key="2">
    <source>
        <dbReference type="ARBA" id="ARBA00023043"/>
    </source>
</evidence>
<dbReference type="OrthoDB" id="6718656at2759"/>
<feature type="compositionally biased region" description="Polar residues" evidence="3">
    <location>
        <begin position="200"/>
        <end position="219"/>
    </location>
</feature>
<dbReference type="EMBL" id="MCFD01000008">
    <property type="protein sequence ID" value="ORX69033.1"/>
    <property type="molecule type" value="Genomic_DNA"/>
</dbReference>
<evidence type="ECO:0000313" key="6">
    <source>
        <dbReference type="Proteomes" id="UP000193922"/>
    </source>
</evidence>
<feature type="region of interest" description="Disordered" evidence="3">
    <location>
        <begin position="122"/>
        <end position="231"/>
    </location>
</feature>
<dbReference type="AlphaFoldDB" id="A0A1Y1W668"/>
<dbReference type="GO" id="GO:0033309">
    <property type="term" value="C:SBF transcription complex"/>
    <property type="evidence" value="ECO:0007669"/>
    <property type="project" value="TreeGrafter"/>
</dbReference>
<dbReference type="GeneID" id="63807735"/>
<dbReference type="GO" id="GO:0003677">
    <property type="term" value="F:DNA binding"/>
    <property type="evidence" value="ECO:0007669"/>
    <property type="project" value="InterPro"/>
</dbReference>
<keyword evidence="6" id="KW-1185">Reference proteome</keyword>
<keyword evidence="2" id="KW-0040">ANK repeat</keyword>
<dbReference type="SUPFAM" id="SSF54616">
    <property type="entry name" value="DNA-binding domain of Mlu1-box binding protein MBP1"/>
    <property type="match status" value="1"/>
</dbReference>
<evidence type="ECO:0000313" key="5">
    <source>
        <dbReference type="EMBL" id="ORX69033.1"/>
    </source>
</evidence>
<dbReference type="PANTHER" id="PTHR43828">
    <property type="entry name" value="ASPARAGINASE"/>
    <property type="match status" value="1"/>
</dbReference>
<reference evidence="5 6" key="1">
    <citation type="submission" date="2016-07" db="EMBL/GenBank/DDBJ databases">
        <title>Pervasive Adenine N6-methylation of Active Genes in Fungi.</title>
        <authorList>
            <consortium name="DOE Joint Genome Institute"/>
            <person name="Mondo S.J."/>
            <person name="Dannebaum R.O."/>
            <person name="Kuo R.C."/>
            <person name="Labutti K."/>
            <person name="Haridas S."/>
            <person name="Kuo A."/>
            <person name="Salamov A."/>
            <person name="Ahrendt S.R."/>
            <person name="Lipzen A."/>
            <person name="Sullivan W."/>
            <person name="Andreopoulos W.B."/>
            <person name="Clum A."/>
            <person name="Lindquist E."/>
            <person name="Daum C."/>
            <person name="Ramamoorthy G.K."/>
            <person name="Gryganskyi A."/>
            <person name="Culley D."/>
            <person name="Magnuson J.K."/>
            <person name="James T.Y."/>
            <person name="O'Malley M.A."/>
            <person name="Stajich J.E."/>
            <person name="Spatafora J.W."/>
            <person name="Visel A."/>
            <person name="Grigoriev I.V."/>
        </authorList>
    </citation>
    <scope>NUCLEOTIDE SEQUENCE [LARGE SCALE GENOMIC DNA]</scope>
    <source>
        <strain evidence="5 6">ATCC 12442</strain>
    </source>
</reference>
<proteinExistence type="predicted"/>
<sequence>MVDRINNGSSSNHDDGSISSTQVWSAAYAGVEVFQQLYNGTAVMRRRKDSYVNVTQILKCAQYDKPHRTRFLEREIHTGIHEKVQGGYGKYQGTWVPLDRAISLAKQLNVYDALKYVLEYSPAPGEKPPTAPRSLESLRKRKSATLKASGPGSATKRRASGTLRRYPSSGSLSSILNKPGDQNMHPAALSQTQPPPSHYYTASNNATALPPATHNTQQLPPAYNSRKRGRL</sequence>
<dbReference type="Gene3D" id="3.10.260.10">
    <property type="entry name" value="Transcription regulator HTH, APSES-type DNA-binding domain"/>
    <property type="match status" value="1"/>
</dbReference>
<dbReference type="InterPro" id="IPR018004">
    <property type="entry name" value="KilA/APSES_HTH"/>
</dbReference>
<dbReference type="Pfam" id="PF04383">
    <property type="entry name" value="KilA-N"/>
    <property type="match status" value="1"/>
</dbReference>
<dbReference type="PANTHER" id="PTHR43828:SF15">
    <property type="entry name" value="TRANSCRIPTION FACTOR MBP1"/>
    <property type="match status" value="1"/>
</dbReference>
<dbReference type="InterPro" id="IPR051642">
    <property type="entry name" value="SWI6-like"/>
</dbReference>
<feature type="domain" description="HTH APSES-type" evidence="4">
    <location>
        <begin position="23"/>
        <end position="129"/>
    </location>
</feature>